<evidence type="ECO:0000313" key="1">
    <source>
        <dbReference type="EMBL" id="KAI5670135.1"/>
    </source>
</evidence>
<keyword evidence="2" id="KW-1185">Reference proteome</keyword>
<reference evidence="2" key="1">
    <citation type="journal article" date="2023" name="Nat. Plants">
        <title>Single-cell RNA sequencing provides a high-resolution roadmap for understanding the multicellular compartmentation of specialized metabolism.</title>
        <authorList>
            <person name="Sun S."/>
            <person name="Shen X."/>
            <person name="Li Y."/>
            <person name="Li Y."/>
            <person name="Wang S."/>
            <person name="Li R."/>
            <person name="Zhang H."/>
            <person name="Shen G."/>
            <person name="Guo B."/>
            <person name="Wei J."/>
            <person name="Xu J."/>
            <person name="St-Pierre B."/>
            <person name="Chen S."/>
            <person name="Sun C."/>
        </authorList>
    </citation>
    <scope>NUCLEOTIDE SEQUENCE [LARGE SCALE GENOMIC DNA]</scope>
</reference>
<protein>
    <submittedName>
        <fullName evidence="1">Uncharacterized protein</fullName>
    </submittedName>
</protein>
<dbReference type="Proteomes" id="UP001060085">
    <property type="component" value="Linkage Group LG03"/>
</dbReference>
<dbReference type="EMBL" id="CM044703">
    <property type="protein sequence ID" value="KAI5670135.1"/>
    <property type="molecule type" value="Genomic_DNA"/>
</dbReference>
<sequence>MTSISVSLNQLIPLKSPPEISAKLLSTVTLRIGKRKLAVATSCTRLDDSSQNTSTTQQLNLSVLRFTFGIPGLDESYLPRWIGYAFGSLLLLNHFLGSDSSAVTSAQLRTEALGLSLAAFSIVVPYLGKFLKGATAFTEKVIPEDAEQIFSMSKDISDILKENLAWGTYVLLRNTNTISVLISIQDAKCVRGYWSTPKDLSEDQLEYWFEKQIQQIGLSNLKETLYFPQATDSELWEMLPKGTRSLLVQPVTQAQSSSSSGSDKSEGFVLLASTSSYAYSNKDRAWIGAVANKFRGKYYL</sequence>
<evidence type="ECO:0000313" key="2">
    <source>
        <dbReference type="Proteomes" id="UP001060085"/>
    </source>
</evidence>
<comment type="caution">
    <text evidence="1">The sequence shown here is derived from an EMBL/GenBank/DDBJ whole genome shotgun (WGS) entry which is preliminary data.</text>
</comment>
<gene>
    <name evidence="1" type="ORF">M9H77_10499</name>
</gene>
<organism evidence="1 2">
    <name type="scientific">Catharanthus roseus</name>
    <name type="common">Madagascar periwinkle</name>
    <name type="synonym">Vinca rosea</name>
    <dbReference type="NCBI Taxonomy" id="4058"/>
    <lineage>
        <taxon>Eukaryota</taxon>
        <taxon>Viridiplantae</taxon>
        <taxon>Streptophyta</taxon>
        <taxon>Embryophyta</taxon>
        <taxon>Tracheophyta</taxon>
        <taxon>Spermatophyta</taxon>
        <taxon>Magnoliopsida</taxon>
        <taxon>eudicotyledons</taxon>
        <taxon>Gunneridae</taxon>
        <taxon>Pentapetalae</taxon>
        <taxon>asterids</taxon>
        <taxon>lamiids</taxon>
        <taxon>Gentianales</taxon>
        <taxon>Apocynaceae</taxon>
        <taxon>Rauvolfioideae</taxon>
        <taxon>Vinceae</taxon>
        <taxon>Catharanthinae</taxon>
        <taxon>Catharanthus</taxon>
    </lineage>
</organism>
<name>A0ACC0BBW9_CATRO</name>
<accession>A0ACC0BBW9</accession>
<proteinExistence type="predicted"/>